<dbReference type="RefSeq" id="WP_196608181.1">
    <property type="nucleotide sequence ID" value="NZ_VRYY01000055.1"/>
</dbReference>
<accession>A0ABS0J0K2</accession>
<keyword evidence="1" id="KW-0472">Membrane</keyword>
<feature type="transmembrane region" description="Helical" evidence="1">
    <location>
        <begin position="268"/>
        <end position="298"/>
    </location>
</feature>
<feature type="transmembrane region" description="Helical" evidence="1">
    <location>
        <begin position="205"/>
        <end position="226"/>
    </location>
</feature>
<keyword evidence="1" id="KW-1133">Transmembrane helix</keyword>
<keyword evidence="1" id="KW-0812">Transmembrane</keyword>
<comment type="caution">
    <text evidence="2">The sequence shown here is derived from an EMBL/GenBank/DDBJ whole genome shotgun (WGS) entry which is preliminary data.</text>
</comment>
<reference evidence="2 3" key="1">
    <citation type="submission" date="2019-08" db="EMBL/GenBank/DDBJ databases">
        <authorList>
            <person name="Luo N."/>
        </authorList>
    </citation>
    <scope>NUCLEOTIDE SEQUENCE [LARGE SCALE GENOMIC DNA]</scope>
    <source>
        <strain evidence="2 3">NCIMB 9442</strain>
    </source>
</reference>
<feature type="transmembrane region" description="Helical" evidence="1">
    <location>
        <begin position="318"/>
        <end position="338"/>
    </location>
</feature>
<evidence type="ECO:0000313" key="2">
    <source>
        <dbReference type="EMBL" id="MBG3875957.1"/>
    </source>
</evidence>
<gene>
    <name evidence="2" type="ORF">FVW20_02675</name>
</gene>
<feature type="transmembrane region" description="Helical" evidence="1">
    <location>
        <begin position="174"/>
        <end position="193"/>
    </location>
</feature>
<protein>
    <submittedName>
        <fullName evidence="2">ABC transporter permease</fullName>
    </submittedName>
</protein>
<evidence type="ECO:0000313" key="3">
    <source>
        <dbReference type="Proteomes" id="UP001194469"/>
    </source>
</evidence>
<dbReference type="InterPro" id="IPR030802">
    <property type="entry name" value="Permease_MalE"/>
</dbReference>
<proteinExistence type="predicted"/>
<evidence type="ECO:0000256" key="1">
    <source>
        <dbReference type="SAM" id="Phobius"/>
    </source>
</evidence>
<keyword evidence="3" id="KW-1185">Reference proteome</keyword>
<dbReference type="PANTHER" id="PTHR30188">
    <property type="entry name" value="ABC TRANSPORTER PERMEASE PROTEIN-RELATED"/>
    <property type="match status" value="1"/>
</dbReference>
<dbReference type="Pfam" id="PF02405">
    <property type="entry name" value="MlaE"/>
    <property type="match status" value="1"/>
</dbReference>
<dbReference type="EMBL" id="VRYY01000055">
    <property type="protein sequence ID" value="MBG3875957.1"/>
    <property type="molecule type" value="Genomic_DNA"/>
</dbReference>
<dbReference type="Proteomes" id="UP001194469">
    <property type="component" value="Unassembled WGS sequence"/>
</dbReference>
<organism evidence="2 3">
    <name type="scientific">Nitratidesulfovibrio oxamicus</name>
    <dbReference type="NCBI Taxonomy" id="32016"/>
    <lineage>
        <taxon>Bacteria</taxon>
        <taxon>Pseudomonadati</taxon>
        <taxon>Thermodesulfobacteriota</taxon>
        <taxon>Desulfovibrionia</taxon>
        <taxon>Desulfovibrionales</taxon>
        <taxon>Desulfovibrionaceae</taxon>
        <taxon>Nitratidesulfovibrio</taxon>
    </lineage>
</organism>
<name>A0ABS0J0K2_9BACT</name>
<feature type="transmembrane region" description="Helical" evidence="1">
    <location>
        <begin position="350"/>
        <end position="375"/>
    </location>
</feature>
<dbReference type="PANTHER" id="PTHR30188:SF3">
    <property type="entry name" value="ABC TRANSPORTER PERMEASE"/>
    <property type="match status" value="1"/>
</dbReference>
<sequence>MPQPATLAITSSGTQGAVCLRLAVGGAWSLAAPPDDAARKTAMARLREPGVACVILAAEGLGDWDSTLAIFVAGVVRACRERNLSVDTSGLPAGLTRLVDLSFAVPERAGAARGDARPGLLERIGEAVLALPKPVGSTLDFIGEVAFALYRLASGKADMRRRDLLQFMSESGSSALPIVSLISLLVGLILAFVGAVQLRVFGAQIYVASLVAIAMVRVMGAIMTGITMAGRTGASYAAILGTMQVNEEVDALATMGLRPVEQLVLPRLLALVVMLPLLTVYADLMGMAGGFIVGVFMLDLSPMEYLNATREAMTMANVWIGITHGAVFGVVVALCGCYHGMRCGRSAAAVGAATTAAVVSGIVSIIVCTAFITVACEVLGI</sequence>